<dbReference type="SMART" id="SM00706">
    <property type="entry name" value="TECPR"/>
    <property type="match status" value="5"/>
</dbReference>
<evidence type="ECO:0000313" key="2">
    <source>
        <dbReference type="EMBL" id="QHT21869.1"/>
    </source>
</evidence>
<keyword evidence="1" id="KW-1133">Transmembrane helix</keyword>
<keyword evidence="1" id="KW-0812">Transmembrane</keyword>
<evidence type="ECO:0000256" key="1">
    <source>
        <dbReference type="SAM" id="Phobius"/>
    </source>
</evidence>
<keyword evidence="1" id="KW-0472">Membrane</keyword>
<name>A0A6C0E0Q4_9ZZZZ</name>
<dbReference type="InterPro" id="IPR006624">
    <property type="entry name" value="Beta-propeller_rpt_TECPR"/>
</dbReference>
<accession>A0A6C0E0Q4</accession>
<dbReference type="SUPFAM" id="SSF69304">
    <property type="entry name" value="Tricorn protease N-terminal domain"/>
    <property type="match status" value="1"/>
</dbReference>
<organism evidence="2">
    <name type="scientific">viral metagenome</name>
    <dbReference type="NCBI Taxonomy" id="1070528"/>
    <lineage>
        <taxon>unclassified sequences</taxon>
        <taxon>metagenomes</taxon>
        <taxon>organismal metagenomes</taxon>
    </lineage>
</organism>
<reference evidence="2" key="1">
    <citation type="journal article" date="2020" name="Nature">
        <title>Giant virus diversity and host interactions through global metagenomics.</title>
        <authorList>
            <person name="Schulz F."/>
            <person name="Roux S."/>
            <person name="Paez-Espino D."/>
            <person name="Jungbluth S."/>
            <person name="Walsh D.A."/>
            <person name="Denef V.J."/>
            <person name="McMahon K.D."/>
            <person name="Konstantinidis K.T."/>
            <person name="Eloe-Fadrosh E.A."/>
            <person name="Kyrpides N.C."/>
            <person name="Woyke T."/>
        </authorList>
    </citation>
    <scope>NUCLEOTIDE SEQUENCE</scope>
    <source>
        <strain evidence="2">GVMAG-M-3300023179-103</strain>
    </source>
</reference>
<protein>
    <submittedName>
        <fullName evidence="2">Uncharacterized protein</fullName>
    </submittedName>
</protein>
<feature type="transmembrane region" description="Helical" evidence="1">
    <location>
        <begin position="12"/>
        <end position="34"/>
    </location>
</feature>
<dbReference type="Pfam" id="PF19193">
    <property type="entry name" value="Tectonin"/>
    <property type="match status" value="1"/>
</dbReference>
<dbReference type="EMBL" id="MN739697">
    <property type="protein sequence ID" value="QHT21869.1"/>
    <property type="molecule type" value="Genomic_DNA"/>
</dbReference>
<proteinExistence type="predicted"/>
<sequence>MESFKRTVKKYATVQNSIYVILFIVLILFLIFFVRDNYEFMTSQIMYRGDSRRNRHIIQTPQQNKSMPNIMRNIIHKNPTHNRRMSNKVMNIGEFEQPQSLSTSPQMVSNDEAKVIIIGVTSTSDIWGFGLENNQIFAIKQVPGKAINVSFSSSGLFGVNSANQILHTQLVQDPIVWTTLPGSLVQISSDGKSGIIAGVNSNDDIYVADKDIGTSPNWRQVLGKLVNVAVSNGKLYGVNREGNIYFNDNYMSDNWVQINGNLKQVFFDDINKIAGGVNSNNDVYYASGANFTASDPGWIQITNNNIKISYAAISNNKIYGINSSDGDVYVYNIASPSSGWKRIVLPHKLINFSVASE</sequence>
<dbReference type="AlphaFoldDB" id="A0A6C0E0Q4"/>